<dbReference type="EMBL" id="NEDP02005443">
    <property type="protein sequence ID" value="OWF40819.1"/>
    <property type="molecule type" value="Genomic_DNA"/>
</dbReference>
<protein>
    <submittedName>
        <fullName evidence="2">SET domain-containing protein 9</fullName>
    </submittedName>
</protein>
<dbReference type="Gene3D" id="2.170.270.10">
    <property type="entry name" value="SET domain"/>
    <property type="match status" value="1"/>
</dbReference>
<dbReference type="Proteomes" id="UP000242188">
    <property type="component" value="Unassembled WGS sequence"/>
</dbReference>
<accession>A0A210PWG3</accession>
<proteinExistence type="predicted"/>
<dbReference type="InterPro" id="IPR046341">
    <property type="entry name" value="SET_dom_sf"/>
</dbReference>
<dbReference type="PANTHER" id="PTHR33524:SF2">
    <property type="entry name" value="SET DOMAIN-CONTAINING PROTEIN 9"/>
    <property type="match status" value="1"/>
</dbReference>
<evidence type="ECO:0000313" key="3">
    <source>
        <dbReference type="Proteomes" id="UP000242188"/>
    </source>
</evidence>
<dbReference type="PANTHER" id="PTHR33524">
    <property type="entry name" value="C5ORF35"/>
    <property type="match status" value="1"/>
</dbReference>
<dbReference type="OrthoDB" id="442460at2759"/>
<feature type="domain" description="SET" evidence="1">
    <location>
        <begin position="102"/>
        <end position="281"/>
    </location>
</feature>
<dbReference type="AlphaFoldDB" id="A0A210PWG3"/>
<keyword evidence="3" id="KW-1185">Reference proteome</keyword>
<gene>
    <name evidence="2" type="ORF">KP79_PYT09223</name>
</gene>
<dbReference type="CDD" id="cd10537">
    <property type="entry name" value="SET_SETD9"/>
    <property type="match status" value="1"/>
</dbReference>
<organism evidence="2 3">
    <name type="scientific">Mizuhopecten yessoensis</name>
    <name type="common">Japanese scallop</name>
    <name type="synonym">Patinopecten yessoensis</name>
    <dbReference type="NCBI Taxonomy" id="6573"/>
    <lineage>
        <taxon>Eukaryota</taxon>
        <taxon>Metazoa</taxon>
        <taxon>Spiralia</taxon>
        <taxon>Lophotrochozoa</taxon>
        <taxon>Mollusca</taxon>
        <taxon>Bivalvia</taxon>
        <taxon>Autobranchia</taxon>
        <taxon>Pteriomorphia</taxon>
        <taxon>Pectinida</taxon>
        <taxon>Pectinoidea</taxon>
        <taxon>Pectinidae</taxon>
        <taxon>Mizuhopecten</taxon>
    </lineage>
</organism>
<reference evidence="2 3" key="1">
    <citation type="journal article" date="2017" name="Nat. Ecol. Evol.">
        <title>Scallop genome provides insights into evolution of bilaterian karyotype and development.</title>
        <authorList>
            <person name="Wang S."/>
            <person name="Zhang J."/>
            <person name="Jiao W."/>
            <person name="Li J."/>
            <person name="Xun X."/>
            <person name="Sun Y."/>
            <person name="Guo X."/>
            <person name="Huan P."/>
            <person name="Dong B."/>
            <person name="Zhang L."/>
            <person name="Hu X."/>
            <person name="Sun X."/>
            <person name="Wang J."/>
            <person name="Zhao C."/>
            <person name="Wang Y."/>
            <person name="Wang D."/>
            <person name="Huang X."/>
            <person name="Wang R."/>
            <person name="Lv J."/>
            <person name="Li Y."/>
            <person name="Zhang Z."/>
            <person name="Liu B."/>
            <person name="Lu W."/>
            <person name="Hui Y."/>
            <person name="Liang J."/>
            <person name="Zhou Z."/>
            <person name="Hou R."/>
            <person name="Li X."/>
            <person name="Liu Y."/>
            <person name="Li H."/>
            <person name="Ning X."/>
            <person name="Lin Y."/>
            <person name="Zhao L."/>
            <person name="Xing Q."/>
            <person name="Dou J."/>
            <person name="Li Y."/>
            <person name="Mao J."/>
            <person name="Guo H."/>
            <person name="Dou H."/>
            <person name="Li T."/>
            <person name="Mu C."/>
            <person name="Jiang W."/>
            <person name="Fu Q."/>
            <person name="Fu X."/>
            <person name="Miao Y."/>
            <person name="Liu J."/>
            <person name="Yu Q."/>
            <person name="Li R."/>
            <person name="Liao H."/>
            <person name="Li X."/>
            <person name="Kong Y."/>
            <person name="Jiang Z."/>
            <person name="Chourrout D."/>
            <person name="Li R."/>
            <person name="Bao Z."/>
        </authorList>
    </citation>
    <scope>NUCLEOTIDE SEQUENCE [LARGE SCALE GENOMIC DNA]</scope>
    <source>
        <strain evidence="2 3">PY_sf001</strain>
    </source>
</reference>
<name>A0A210PWG3_MIZYE</name>
<dbReference type="SUPFAM" id="SSF82199">
    <property type="entry name" value="SET domain"/>
    <property type="match status" value="1"/>
</dbReference>
<dbReference type="PROSITE" id="PS50280">
    <property type="entry name" value="SET"/>
    <property type="match status" value="1"/>
</dbReference>
<evidence type="ECO:0000259" key="1">
    <source>
        <dbReference type="PROSITE" id="PS50280"/>
    </source>
</evidence>
<comment type="caution">
    <text evidence="2">The sequence shown here is derived from an EMBL/GenBank/DDBJ whole genome shotgun (WGS) entry which is preliminary data.</text>
</comment>
<dbReference type="InterPro" id="IPR001214">
    <property type="entry name" value="SET_dom"/>
</dbReference>
<sequence length="285" mass="33011">MFFKTIRNKWKQYKFRFIPWIALNLKDRSVRSVAPSEKDKLFNDSQVEQFLLHFFENLEKVRQSNAQTSDDGDLWKPQKLTKEEQYLQHRNNLRMMEDCVGFIVERKQSLIPGGGTGVFVTKGQVPKGTVVSMYPGTLYRLGEPILLQSLANPFIFRCIDAVLIDGNDKNISKSIYISCGQRDRHGPYLTCDLSWVTQYPINPLAVGQYVNNQSKLFPANVAYQEFDIPLQFPFHLRKYIPNINYSSSIQEISGQHRQTRVVVLVSLRTIEEGEELFSSYFTVVH</sequence>
<dbReference type="InterPro" id="IPR040415">
    <property type="entry name" value="SETD9"/>
</dbReference>
<evidence type="ECO:0000313" key="2">
    <source>
        <dbReference type="EMBL" id="OWF40819.1"/>
    </source>
</evidence>